<reference evidence="1 2" key="1">
    <citation type="submission" date="2014-04" db="EMBL/GenBank/DDBJ databases">
        <authorList>
            <consortium name="DOE Joint Genome Institute"/>
            <person name="Kuo A."/>
            <person name="Martino E."/>
            <person name="Perotto S."/>
            <person name="Kohler A."/>
            <person name="Nagy L.G."/>
            <person name="Floudas D."/>
            <person name="Copeland A."/>
            <person name="Barry K.W."/>
            <person name="Cichocki N."/>
            <person name="Veneault-Fourrey C."/>
            <person name="LaButti K."/>
            <person name="Lindquist E.A."/>
            <person name="Lipzen A."/>
            <person name="Lundell T."/>
            <person name="Morin E."/>
            <person name="Murat C."/>
            <person name="Sun H."/>
            <person name="Tunlid A."/>
            <person name="Henrissat B."/>
            <person name="Grigoriev I.V."/>
            <person name="Hibbett D.S."/>
            <person name="Martin F."/>
            <person name="Nordberg H.P."/>
            <person name="Cantor M.N."/>
            <person name="Hua S.X."/>
        </authorList>
    </citation>
    <scope>NUCLEOTIDE SEQUENCE [LARGE SCALE GENOMIC DNA]</scope>
    <source>
        <strain evidence="1 2">Zn</strain>
    </source>
</reference>
<accession>A0A0C3HQ48</accession>
<proteinExistence type="predicted"/>
<dbReference type="AlphaFoldDB" id="A0A0C3HQ48"/>
<organism evidence="1 2">
    <name type="scientific">Oidiodendron maius (strain Zn)</name>
    <dbReference type="NCBI Taxonomy" id="913774"/>
    <lineage>
        <taxon>Eukaryota</taxon>
        <taxon>Fungi</taxon>
        <taxon>Dikarya</taxon>
        <taxon>Ascomycota</taxon>
        <taxon>Pezizomycotina</taxon>
        <taxon>Leotiomycetes</taxon>
        <taxon>Leotiomycetes incertae sedis</taxon>
        <taxon>Myxotrichaceae</taxon>
        <taxon>Oidiodendron</taxon>
    </lineage>
</organism>
<sequence>MWMSHLCERCRLSNTAQHLQRTLSSLNQGDGDRDHHPGTFRVPVNLTGRLNELHFERQYDMSWRHLSRDACPVEFLHHRLLERFKEPDVFEEVQFRLRLPVAAVPVDANDGVGVPSSVVATSSSKLVITLFQLCSSSIIPFPLKKEGSRVQSDFYFQRRVSKIWCLHPVTQGELPQPLSCGKRKGVLTRPMEEEVEIYAFSAFQLAHPIVEEAQETNQDLEYAAKGLGKDGVGTGQEHVFREMDANVSECFVNQAEDSDENCINDTDLLIDLDIEVTADTAFLEPGIFPVDWNRYMVNRPSEHEVDARVRELLTPNEIEQNMLTQEDVDLCLRSIGPESHPLLPSDACRVNILRYQGMHRELIHRTAMLALAFHSGHDFAKATGMGTQAWRFAVANSTRDSQKRLFKFFMDLGHVLLMSKLFWTPWSGAKTCGTFCQQST</sequence>
<name>A0A0C3HQ48_OIDMZ</name>
<dbReference type="HOGENOM" id="CLU_622705_0_0_1"/>
<evidence type="ECO:0000313" key="2">
    <source>
        <dbReference type="Proteomes" id="UP000054321"/>
    </source>
</evidence>
<dbReference type="EMBL" id="KN832872">
    <property type="protein sequence ID" value="KIN04437.1"/>
    <property type="molecule type" value="Genomic_DNA"/>
</dbReference>
<dbReference type="Proteomes" id="UP000054321">
    <property type="component" value="Unassembled WGS sequence"/>
</dbReference>
<gene>
    <name evidence="1" type="ORF">OIDMADRAFT_25093</name>
</gene>
<evidence type="ECO:0000313" key="1">
    <source>
        <dbReference type="EMBL" id="KIN04437.1"/>
    </source>
</evidence>
<protein>
    <submittedName>
        <fullName evidence="1">Uncharacterized protein</fullName>
    </submittedName>
</protein>
<keyword evidence="2" id="KW-1185">Reference proteome</keyword>
<dbReference type="InParanoid" id="A0A0C3HQ48"/>
<reference evidence="2" key="2">
    <citation type="submission" date="2015-01" db="EMBL/GenBank/DDBJ databases">
        <title>Evolutionary Origins and Diversification of the Mycorrhizal Mutualists.</title>
        <authorList>
            <consortium name="DOE Joint Genome Institute"/>
            <consortium name="Mycorrhizal Genomics Consortium"/>
            <person name="Kohler A."/>
            <person name="Kuo A."/>
            <person name="Nagy L.G."/>
            <person name="Floudas D."/>
            <person name="Copeland A."/>
            <person name="Barry K.W."/>
            <person name="Cichocki N."/>
            <person name="Veneault-Fourrey C."/>
            <person name="LaButti K."/>
            <person name="Lindquist E.A."/>
            <person name="Lipzen A."/>
            <person name="Lundell T."/>
            <person name="Morin E."/>
            <person name="Murat C."/>
            <person name="Riley R."/>
            <person name="Ohm R."/>
            <person name="Sun H."/>
            <person name="Tunlid A."/>
            <person name="Henrissat B."/>
            <person name="Grigoriev I.V."/>
            <person name="Hibbett D.S."/>
            <person name="Martin F."/>
        </authorList>
    </citation>
    <scope>NUCLEOTIDE SEQUENCE [LARGE SCALE GENOMIC DNA]</scope>
    <source>
        <strain evidence="2">Zn</strain>
    </source>
</reference>